<keyword evidence="4" id="KW-1185">Reference proteome</keyword>
<dbReference type="AlphaFoldDB" id="A0AAN8WI95"/>
<gene>
    <name evidence="3" type="ORF">RJ641_000511</name>
</gene>
<proteinExistence type="predicted"/>
<dbReference type="PROSITE" id="PS50176">
    <property type="entry name" value="ARM_REPEAT"/>
    <property type="match status" value="2"/>
</dbReference>
<sequence>MTELEKTQIEENPLKKDPDWEHALHIFENVITHKSEKSQVKAILKLARFSNHIPRHAFSRIIPILVENLRKPSQESNSNPSIHEATAYCLKRIAFQGNEVLLEIIGQSDVISSLLRLLPNSSGRFRQILVKCLWASVSHCTANRGIFVRGGGLEVVIRMLALGEESTLRKYLLEILSALALLREVRRVLISVGGVRFLVESALFGNIESRARAAQAIGLLGVTRRARGMLVELGVIPVLVELLRDGDDKTKIVAGNALGVVSCHVGYIRPVAQAGAIDLYAQLLEGADPMGREIAEDAFCVLAIAEENVVDIIDHLVRILAEGDDDARSAAADVLWDLSGYEHAVCALRNAGAIPLMVELLTEGSSDVVEKVSGAIAQLSYDAENRELLSDEGAIPILITMLQNESEEIRDNAAEALINFSEDPLLHDMVATVLDNPLFQEMQSRMDQLHASNEHMARSLRQMSMEALTWNPNLD</sequence>
<comment type="caution">
    <text evidence="3">The sequence shown here is derived from an EMBL/GenBank/DDBJ whole genome shotgun (WGS) entry which is preliminary data.</text>
</comment>
<accession>A0AAN8WI95</accession>
<evidence type="ECO:0000313" key="4">
    <source>
        <dbReference type="Proteomes" id="UP001370490"/>
    </source>
</evidence>
<dbReference type="SUPFAM" id="SSF48371">
    <property type="entry name" value="ARM repeat"/>
    <property type="match status" value="1"/>
</dbReference>
<dbReference type="PANTHER" id="PTHR46241">
    <property type="entry name" value="ARMADILLO REPEAT-CONTAINING PROTEIN 4 ARMC4"/>
    <property type="match status" value="1"/>
</dbReference>
<dbReference type="Gene3D" id="1.25.10.10">
    <property type="entry name" value="Leucine-rich Repeat Variant"/>
    <property type="match status" value="2"/>
</dbReference>
<organism evidence="3 4">
    <name type="scientific">Dillenia turbinata</name>
    <dbReference type="NCBI Taxonomy" id="194707"/>
    <lineage>
        <taxon>Eukaryota</taxon>
        <taxon>Viridiplantae</taxon>
        <taxon>Streptophyta</taxon>
        <taxon>Embryophyta</taxon>
        <taxon>Tracheophyta</taxon>
        <taxon>Spermatophyta</taxon>
        <taxon>Magnoliopsida</taxon>
        <taxon>eudicotyledons</taxon>
        <taxon>Gunneridae</taxon>
        <taxon>Pentapetalae</taxon>
        <taxon>Dilleniales</taxon>
        <taxon>Dilleniaceae</taxon>
        <taxon>Dillenia</taxon>
    </lineage>
</organism>
<name>A0AAN8WI95_9MAGN</name>
<evidence type="ECO:0000313" key="3">
    <source>
        <dbReference type="EMBL" id="KAK6947038.1"/>
    </source>
</evidence>
<dbReference type="InterPro" id="IPR011989">
    <property type="entry name" value="ARM-like"/>
</dbReference>
<feature type="repeat" description="ARM" evidence="2">
    <location>
        <begin position="393"/>
        <end position="421"/>
    </location>
</feature>
<feature type="repeat" description="ARM" evidence="2">
    <location>
        <begin position="352"/>
        <end position="394"/>
    </location>
</feature>
<dbReference type="InterPro" id="IPR000225">
    <property type="entry name" value="Armadillo"/>
</dbReference>
<dbReference type="Proteomes" id="UP001370490">
    <property type="component" value="Unassembled WGS sequence"/>
</dbReference>
<evidence type="ECO:0000256" key="2">
    <source>
        <dbReference type="PROSITE-ProRule" id="PRU00259"/>
    </source>
</evidence>
<evidence type="ECO:0000256" key="1">
    <source>
        <dbReference type="ARBA" id="ARBA00022737"/>
    </source>
</evidence>
<dbReference type="InterPro" id="IPR016024">
    <property type="entry name" value="ARM-type_fold"/>
</dbReference>
<dbReference type="EMBL" id="JBAMMX010000001">
    <property type="protein sequence ID" value="KAK6947038.1"/>
    <property type="molecule type" value="Genomic_DNA"/>
</dbReference>
<protein>
    <submittedName>
        <fullName evidence="3">Uncharacterized protein</fullName>
    </submittedName>
</protein>
<reference evidence="3 4" key="1">
    <citation type="submission" date="2023-12" db="EMBL/GenBank/DDBJ databases">
        <title>A high-quality genome assembly for Dillenia turbinata (Dilleniales).</title>
        <authorList>
            <person name="Chanderbali A."/>
        </authorList>
    </citation>
    <scope>NUCLEOTIDE SEQUENCE [LARGE SCALE GENOMIC DNA]</scope>
    <source>
        <strain evidence="3">LSX21</strain>
        <tissue evidence="3">Leaf</tissue>
    </source>
</reference>
<dbReference type="Pfam" id="PF00514">
    <property type="entry name" value="Arm"/>
    <property type="match status" value="1"/>
</dbReference>
<keyword evidence="1" id="KW-0677">Repeat</keyword>
<dbReference type="PANTHER" id="PTHR46241:SF1">
    <property type="entry name" value="OUTER DYNEIN ARM-DOCKING COMPLEX SUBUNIT 2"/>
    <property type="match status" value="1"/>
</dbReference>
<dbReference type="SMART" id="SM00185">
    <property type="entry name" value="ARM"/>
    <property type="match status" value="7"/>
</dbReference>